<evidence type="ECO:0000259" key="4">
    <source>
        <dbReference type="Pfam" id="PF13193"/>
    </source>
</evidence>
<dbReference type="InterPro" id="IPR025110">
    <property type="entry name" value="AMP-bd_C"/>
</dbReference>
<protein>
    <submittedName>
        <fullName evidence="5">Long-chain acyl-CoA synthetase</fullName>
    </submittedName>
</protein>
<feature type="domain" description="AMP-dependent synthetase/ligase" evidence="3">
    <location>
        <begin position="9"/>
        <end position="364"/>
    </location>
</feature>
<keyword evidence="2" id="KW-0436">Ligase</keyword>
<dbReference type="STRING" id="538381.GCA_001696535_02922"/>
<dbReference type="SUPFAM" id="SSF56801">
    <property type="entry name" value="Acetyl-CoA synthetase-like"/>
    <property type="match status" value="1"/>
</dbReference>
<dbReference type="Pfam" id="PF00501">
    <property type="entry name" value="AMP-binding"/>
    <property type="match status" value="1"/>
</dbReference>
<dbReference type="Pfam" id="PF13193">
    <property type="entry name" value="AMP-binding_C"/>
    <property type="match status" value="1"/>
</dbReference>
<dbReference type="PANTHER" id="PTHR43201:SF5">
    <property type="entry name" value="MEDIUM-CHAIN ACYL-COA LIGASE ACSF2, MITOCHONDRIAL"/>
    <property type="match status" value="1"/>
</dbReference>
<dbReference type="InterPro" id="IPR045851">
    <property type="entry name" value="AMP-bd_C_sf"/>
</dbReference>
<dbReference type="AlphaFoldDB" id="A0A285T6S0"/>
<gene>
    <name evidence="5" type="ORF">SAMN05421512_10878</name>
</gene>
<organism evidence="5 6">
    <name type="scientific">Stappia indica</name>
    <dbReference type="NCBI Taxonomy" id="538381"/>
    <lineage>
        <taxon>Bacteria</taxon>
        <taxon>Pseudomonadati</taxon>
        <taxon>Pseudomonadota</taxon>
        <taxon>Alphaproteobacteria</taxon>
        <taxon>Hyphomicrobiales</taxon>
        <taxon>Stappiaceae</taxon>
        <taxon>Stappia</taxon>
    </lineage>
</organism>
<comment type="similarity">
    <text evidence="1">Belongs to the ATP-dependent AMP-binding enzyme family.</text>
</comment>
<dbReference type="GO" id="GO:0031956">
    <property type="term" value="F:medium-chain fatty acid-CoA ligase activity"/>
    <property type="evidence" value="ECO:0007669"/>
    <property type="project" value="TreeGrafter"/>
</dbReference>
<dbReference type="Gene3D" id="3.30.300.30">
    <property type="match status" value="1"/>
</dbReference>
<dbReference type="PROSITE" id="PS00455">
    <property type="entry name" value="AMP_BINDING"/>
    <property type="match status" value="1"/>
</dbReference>
<name>A0A285T6S0_9HYPH</name>
<dbReference type="PANTHER" id="PTHR43201">
    <property type="entry name" value="ACYL-COA SYNTHETASE"/>
    <property type="match status" value="1"/>
</dbReference>
<dbReference type="OrthoDB" id="9803968at2"/>
<dbReference type="Proteomes" id="UP000219331">
    <property type="component" value="Unassembled WGS sequence"/>
</dbReference>
<reference evidence="5 6" key="1">
    <citation type="submission" date="2017-08" db="EMBL/GenBank/DDBJ databases">
        <authorList>
            <person name="de Groot N.N."/>
        </authorList>
    </citation>
    <scope>NUCLEOTIDE SEQUENCE [LARGE SCALE GENOMIC DNA]</scope>
    <source>
        <strain evidence="5 6">USBA 352</strain>
    </source>
</reference>
<evidence type="ECO:0000313" key="6">
    <source>
        <dbReference type="Proteomes" id="UP000219331"/>
    </source>
</evidence>
<dbReference type="Gene3D" id="3.40.50.12780">
    <property type="entry name" value="N-terminal domain of ligase-like"/>
    <property type="match status" value="1"/>
</dbReference>
<evidence type="ECO:0000313" key="5">
    <source>
        <dbReference type="EMBL" id="SOC15206.1"/>
    </source>
</evidence>
<dbReference type="InterPro" id="IPR020845">
    <property type="entry name" value="AMP-binding_CS"/>
</dbReference>
<dbReference type="InterPro" id="IPR000873">
    <property type="entry name" value="AMP-dep_synth/lig_dom"/>
</dbReference>
<dbReference type="GO" id="GO:0006631">
    <property type="term" value="P:fatty acid metabolic process"/>
    <property type="evidence" value="ECO:0007669"/>
    <property type="project" value="TreeGrafter"/>
</dbReference>
<dbReference type="InterPro" id="IPR042099">
    <property type="entry name" value="ANL_N_sf"/>
</dbReference>
<keyword evidence="6" id="KW-1185">Reference proteome</keyword>
<evidence type="ECO:0000259" key="3">
    <source>
        <dbReference type="Pfam" id="PF00501"/>
    </source>
</evidence>
<dbReference type="RefSeq" id="WP_097175498.1">
    <property type="nucleotide sequence ID" value="NZ_OBML01000008.1"/>
</dbReference>
<evidence type="ECO:0000256" key="2">
    <source>
        <dbReference type="ARBA" id="ARBA00022598"/>
    </source>
</evidence>
<proteinExistence type="inferred from homology"/>
<feature type="domain" description="AMP-binding enzyme C-terminal" evidence="4">
    <location>
        <begin position="414"/>
        <end position="485"/>
    </location>
</feature>
<sequence>MNLAAWLARAGRSRADAVALARGSSPIASYRDFAGRSARLAGSLLTHYGLARGDRVAIVAKNGPHYLEALYAVWWAGLVAVPVNVKLHSAEIGWILENCGARLALVSSGMEADVAAYAPEGLRDVVTLGGPQFWSLVAGDPAPLAEAAPDDLAWLFYTSGTTGRPKGAMLSHRNLVAMSLAYLTDVDPVAEGDTLLHAAPMSHGSGLYAMAHVMRFGINAVAESGGFEADEVLEIVSRSRGVSMFTAPTMVRRLTECPMEAMTENIRTIVWGGAPMHIADTRRAIDRFGPRFAQIYGQGETPMTGTVLSKADIADRDHPRWEARLASAGLVSSVVEMRIDGAEAAHGETGEILVRGDTVMLGYWDNPDASAEALRGGWLHTGDVGSFDADGYLTLLDRSKDVIISGGTNIYPREVEEVLLTHPGVREVSVIGRPDAEWGESIVACYAGDAEPAELDALCLEHIARFKRPKDYLQLPELPKNNYGKILKTELRAMDQRRVRRGG</sequence>
<evidence type="ECO:0000256" key="1">
    <source>
        <dbReference type="ARBA" id="ARBA00006432"/>
    </source>
</evidence>
<dbReference type="EMBL" id="OBML01000008">
    <property type="protein sequence ID" value="SOC15206.1"/>
    <property type="molecule type" value="Genomic_DNA"/>
</dbReference>
<accession>A0A285T6S0</accession>